<name>A0A101FXT1_9CHLR</name>
<dbReference type="AlphaFoldDB" id="A0A101FXT1"/>
<accession>A0A101FXT1</accession>
<sequence length="195" mass="23001">MMDVPSLNDLVLVCVIPQPRDLEIARVLGWYRIPLKHAPKVIYTDCLAFYQPASFGKEHRWKIEYIAKVRGVELCRRIDLLREEWDHPRANEEYYKISLDDLVRLPKPISAGTWKRITFFYTGGDLIRNAETIQDLVIDHENRRVFEGIIREYRSKYADIQIANEDEQKISKEFVEYFLQINAASKQGIDQIDLE</sequence>
<protein>
    <submittedName>
        <fullName evidence="1">Uncharacterized protein</fullName>
    </submittedName>
</protein>
<organism evidence="1 2">
    <name type="scientific">Anaerolinea thermophila</name>
    <dbReference type="NCBI Taxonomy" id="167964"/>
    <lineage>
        <taxon>Bacteria</taxon>
        <taxon>Bacillati</taxon>
        <taxon>Chloroflexota</taxon>
        <taxon>Anaerolineae</taxon>
        <taxon>Anaerolineales</taxon>
        <taxon>Anaerolineaceae</taxon>
        <taxon>Anaerolinea</taxon>
    </lineage>
</organism>
<gene>
    <name evidence="1" type="ORF">XD73_0713</name>
</gene>
<proteinExistence type="predicted"/>
<reference evidence="1 2" key="1">
    <citation type="journal article" date="2015" name="MBio">
        <title>Genome-Resolved Metagenomic Analysis Reveals Roles for Candidate Phyla and Other Microbial Community Members in Biogeochemical Transformations in Oil Reservoirs.</title>
        <authorList>
            <person name="Hu P."/>
            <person name="Tom L."/>
            <person name="Singh A."/>
            <person name="Thomas B.C."/>
            <person name="Baker B.J."/>
            <person name="Piceno Y.M."/>
            <person name="Andersen G.L."/>
            <person name="Banfield J.F."/>
        </authorList>
    </citation>
    <scope>NUCLEOTIDE SEQUENCE [LARGE SCALE GENOMIC DNA]</scope>
    <source>
        <strain evidence="1">46_16</strain>
    </source>
</reference>
<comment type="caution">
    <text evidence="1">The sequence shown here is derived from an EMBL/GenBank/DDBJ whole genome shotgun (WGS) entry which is preliminary data.</text>
</comment>
<dbReference type="PATRIC" id="fig|167964.4.peg.140"/>
<evidence type="ECO:0000313" key="2">
    <source>
        <dbReference type="Proteomes" id="UP000064249"/>
    </source>
</evidence>
<dbReference type="EMBL" id="LGFU01000030">
    <property type="protein sequence ID" value="KUK46414.1"/>
    <property type="molecule type" value="Genomic_DNA"/>
</dbReference>
<evidence type="ECO:0000313" key="1">
    <source>
        <dbReference type="EMBL" id="KUK46414.1"/>
    </source>
</evidence>
<dbReference type="Proteomes" id="UP000064249">
    <property type="component" value="Unassembled WGS sequence"/>
</dbReference>